<dbReference type="GO" id="GO:0034451">
    <property type="term" value="C:centriolar satellite"/>
    <property type="evidence" value="ECO:0007669"/>
    <property type="project" value="UniProtKB-SubCell"/>
</dbReference>
<dbReference type="InterPro" id="IPR000582">
    <property type="entry name" value="Acyl-CoA-binding_protein"/>
</dbReference>
<evidence type="ECO:0000256" key="4">
    <source>
        <dbReference type="ARBA" id="ARBA00022701"/>
    </source>
</evidence>
<dbReference type="Gene3D" id="1.20.80.10">
    <property type="match status" value="1"/>
</dbReference>
<dbReference type="PROSITE" id="PS51228">
    <property type="entry name" value="ACB_2"/>
    <property type="match status" value="1"/>
</dbReference>
<dbReference type="GO" id="GO:0000062">
    <property type="term" value="F:fatty-acyl-CoA binding"/>
    <property type="evidence" value="ECO:0007669"/>
    <property type="project" value="InterPro"/>
</dbReference>
<evidence type="ECO:0000256" key="8">
    <source>
        <dbReference type="ARBA" id="ARBA00045673"/>
    </source>
</evidence>
<feature type="region of interest" description="Disordered" evidence="9">
    <location>
        <begin position="527"/>
        <end position="569"/>
    </location>
</feature>
<dbReference type="Proteomes" id="UP000663824">
    <property type="component" value="Unassembled WGS sequence"/>
</dbReference>
<dbReference type="PANTHER" id="PTHR34252">
    <property type="entry name" value="UPF0705 PROTEIN C11ORF49"/>
    <property type="match status" value="1"/>
</dbReference>
<comment type="caution">
    <text evidence="12">The sequence shown here is derived from an EMBL/GenBank/DDBJ whole genome shotgun (WGS) entry which is preliminary data.</text>
</comment>
<evidence type="ECO:0000256" key="3">
    <source>
        <dbReference type="ARBA" id="ARBA00022553"/>
    </source>
</evidence>
<evidence type="ECO:0000259" key="11">
    <source>
        <dbReference type="PROSITE" id="PS51228"/>
    </source>
</evidence>
<feature type="compositionally biased region" description="Polar residues" evidence="9">
    <location>
        <begin position="597"/>
        <end position="639"/>
    </location>
</feature>
<evidence type="ECO:0000256" key="6">
    <source>
        <dbReference type="ARBA" id="ARBA00033750"/>
    </source>
</evidence>
<dbReference type="InterPro" id="IPR038968">
    <property type="entry name" value="CSTPP1"/>
</dbReference>
<evidence type="ECO:0000256" key="2">
    <source>
        <dbReference type="ARBA" id="ARBA00022490"/>
    </source>
</evidence>
<reference evidence="12" key="1">
    <citation type="submission" date="2021-02" db="EMBL/GenBank/DDBJ databases">
        <authorList>
            <person name="Nowell W R."/>
        </authorList>
    </citation>
    <scope>NUCLEOTIDE SEQUENCE</scope>
</reference>
<keyword evidence="2" id="KW-0963">Cytoplasm</keyword>
<dbReference type="GO" id="GO:0005874">
    <property type="term" value="C:microtubule"/>
    <property type="evidence" value="ECO:0007669"/>
    <property type="project" value="UniProtKB-KW"/>
</dbReference>
<comment type="function">
    <text evidence="8">Regulator of the tubulin polyglutamylase complex (TPGC) that controls cytoskeletal organization, nuclear shape, and cilium disassembly by balancing microtubule and actin assembly. Regulates the assembly and stability of the TPGC and thereby modulates polyglutamylation of the microtubule, which antagonizes MAP4 binding.</text>
</comment>
<comment type="subcellular location">
    <subcellularLocation>
        <location evidence="1">Cytoplasm</location>
        <location evidence="1">Cytoskeleton</location>
        <location evidence="1">Microtubule organizing center</location>
        <location evidence="1">Centrosome</location>
        <location evidence="1">Centriolar satellite</location>
    </subcellularLocation>
</comment>
<evidence type="ECO:0000313" key="13">
    <source>
        <dbReference type="Proteomes" id="UP000663824"/>
    </source>
</evidence>
<dbReference type="EMBL" id="CAJNRE010009143">
    <property type="protein sequence ID" value="CAF2079727.1"/>
    <property type="molecule type" value="Genomic_DNA"/>
</dbReference>
<dbReference type="AlphaFoldDB" id="A0A816S0I2"/>
<gene>
    <name evidence="12" type="ORF">MBJ925_LOCUS18266</name>
</gene>
<comment type="similarity">
    <text evidence="6">Belongs to the CSTPP1 family.</text>
</comment>
<organism evidence="12 13">
    <name type="scientific">Rotaria magnacalcarata</name>
    <dbReference type="NCBI Taxonomy" id="392030"/>
    <lineage>
        <taxon>Eukaryota</taxon>
        <taxon>Metazoa</taxon>
        <taxon>Spiralia</taxon>
        <taxon>Gnathifera</taxon>
        <taxon>Rotifera</taxon>
        <taxon>Eurotatoria</taxon>
        <taxon>Bdelloidea</taxon>
        <taxon>Philodinida</taxon>
        <taxon>Philodinidae</taxon>
        <taxon>Rotaria</taxon>
    </lineage>
</organism>
<evidence type="ECO:0000256" key="7">
    <source>
        <dbReference type="ARBA" id="ARBA00033769"/>
    </source>
</evidence>
<keyword evidence="4" id="KW-0493">Microtubule</keyword>
<keyword evidence="10" id="KW-1133">Transmembrane helix</keyword>
<evidence type="ECO:0000256" key="10">
    <source>
        <dbReference type="SAM" id="Phobius"/>
    </source>
</evidence>
<evidence type="ECO:0000256" key="5">
    <source>
        <dbReference type="ARBA" id="ARBA00023212"/>
    </source>
</evidence>
<dbReference type="SUPFAM" id="SSF47027">
    <property type="entry name" value="Acyl-CoA binding protein"/>
    <property type="match status" value="1"/>
</dbReference>
<keyword evidence="3" id="KW-0597">Phosphoprotein</keyword>
<dbReference type="PRINTS" id="PR00689">
    <property type="entry name" value="ACOABINDINGP"/>
</dbReference>
<proteinExistence type="inferred from homology"/>
<feature type="domain" description="ACB" evidence="11">
    <location>
        <begin position="398"/>
        <end position="487"/>
    </location>
</feature>
<feature type="compositionally biased region" description="Low complexity" evidence="9">
    <location>
        <begin position="554"/>
        <end position="569"/>
    </location>
</feature>
<dbReference type="InterPro" id="IPR014352">
    <property type="entry name" value="FERM/acyl-CoA-bd_prot_sf"/>
</dbReference>
<evidence type="ECO:0000256" key="9">
    <source>
        <dbReference type="SAM" id="MobiDB-lite"/>
    </source>
</evidence>
<name>A0A816S0I2_9BILA</name>
<feature type="transmembrane region" description="Helical" evidence="10">
    <location>
        <begin position="727"/>
        <end position="746"/>
    </location>
</feature>
<feature type="region of interest" description="Disordered" evidence="9">
    <location>
        <begin position="592"/>
        <end position="639"/>
    </location>
</feature>
<dbReference type="PANTHER" id="PTHR34252:SF1">
    <property type="entry name" value="CENTRIOLAR SATELLITE-ASSOCIATED TUBULIN POLYGLUTAMYLASE COMPLEX REGULATOR 1"/>
    <property type="match status" value="1"/>
</dbReference>
<dbReference type="InterPro" id="IPR035984">
    <property type="entry name" value="Acyl-CoA-binding_sf"/>
</dbReference>
<dbReference type="Pfam" id="PF00887">
    <property type="entry name" value="ACBP"/>
    <property type="match status" value="1"/>
</dbReference>
<accession>A0A816S0I2</accession>
<keyword evidence="10" id="KW-0472">Membrane</keyword>
<protein>
    <recommendedName>
        <fullName evidence="7">Centriolar satellite-associated tubulin polyglutamylase complex regulator 1</fullName>
    </recommendedName>
</protein>
<sequence length="762" mass="86509">MADDYSAEQAYIKQNQLTVYFEDCIRSLLEARRRPPPLEKAKIDANAFFRDYFLQVKRETHVVGREFAFVNATPYNRRAFLTQIWSKCEASLPPPTTLKEMHALMLSICPDFPYSLLEVTLQLIEDHESFLLFDYVIFLRAFQIRFIYDEFVNETQILFRSFSHRLTCHVPTGEVSIPQQDNNHRQIIYEALQKLILSNACTGPPLNILEEILLPTEQQQQQQQQLTHSKFLIFLAKNEKLTRFIGKEPTILKQPRPIQHQRSVIEPISSIQNDTKVLLASLSTPTTRISSPISSGTVLPPLPKQQTLVREKPIRQGSPASGIVQTNFNKRTDSATSFIARSSSAKASIPMTNVIKQEISGTDSDIESPFEKYLLILLYTCGFAFLDIDCLMASSTNLDDRFNTAVKTIQNLPPHGIIQPSNLTKLTFYGLYKQVTQGQCKESRPSVFNIVARAKWEAWDRCRSMTKEQAMLAYIGEIGKIVEAMPETNEVIEFAKSVGLPSKSVDDQSLNTLSEKQQHHASVNLIDKDDHHNDPLVTNPIQTPVVDDNGSNRSLSLSSTSSLSSTISSDVDEFYDDPSCFISSDYDGIPSDYNIIKQPSPNPTRSSPHLHGSQNRTNDSVQNANRSTAESSSLPRHNASTPAIYSISSVVSDINNRSHLTNECNKETQHAILTALNKLQRDIHNILDRLNRLETSSCFLQQRELSARLESNSSSRWWPLSGFRREVIAFILLWPFVAFILMRLFLRTKISIRFRRQHALKI</sequence>
<evidence type="ECO:0000313" key="12">
    <source>
        <dbReference type="EMBL" id="CAF2079727.1"/>
    </source>
</evidence>
<evidence type="ECO:0000256" key="1">
    <source>
        <dbReference type="ARBA" id="ARBA00004607"/>
    </source>
</evidence>
<keyword evidence="10" id="KW-0812">Transmembrane</keyword>
<keyword evidence="5" id="KW-0206">Cytoskeleton</keyword>